<feature type="transmembrane region" description="Helical" evidence="3">
    <location>
        <begin position="90"/>
        <end position="111"/>
    </location>
</feature>
<keyword evidence="1" id="KW-0175">Coiled coil</keyword>
<keyword evidence="3" id="KW-0472">Membrane</keyword>
<comment type="caution">
    <text evidence="4">The sequence shown here is derived from an EMBL/GenBank/DDBJ whole genome shotgun (WGS) entry which is preliminary data.</text>
</comment>
<evidence type="ECO:0000256" key="3">
    <source>
        <dbReference type="SAM" id="Phobius"/>
    </source>
</evidence>
<feature type="coiled-coil region" evidence="1">
    <location>
        <begin position="726"/>
        <end position="753"/>
    </location>
</feature>
<keyword evidence="5" id="KW-1185">Reference proteome</keyword>
<feature type="coiled-coil region" evidence="1">
    <location>
        <begin position="126"/>
        <end position="153"/>
    </location>
</feature>
<evidence type="ECO:0000313" key="5">
    <source>
        <dbReference type="Proteomes" id="UP001235664"/>
    </source>
</evidence>
<name>A0ABT9H824_9SPHN</name>
<dbReference type="EMBL" id="JAVAIL010000002">
    <property type="protein sequence ID" value="MDP4539463.1"/>
    <property type="molecule type" value="Genomic_DNA"/>
</dbReference>
<proteinExistence type="predicted"/>
<evidence type="ECO:0000256" key="2">
    <source>
        <dbReference type="SAM" id="MobiDB-lite"/>
    </source>
</evidence>
<accession>A0ABT9H824</accession>
<evidence type="ECO:0000256" key="1">
    <source>
        <dbReference type="SAM" id="Coils"/>
    </source>
</evidence>
<feature type="transmembrane region" description="Helical" evidence="3">
    <location>
        <begin position="53"/>
        <end position="75"/>
    </location>
</feature>
<organism evidence="4 5">
    <name type="scientific">Qipengyuania benthica</name>
    <dbReference type="NCBI Taxonomy" id="3067651"/>
    <lineage>
        <taxon>Bacteria</taxon>
        <taxon>Pseudomonadati</taxon>
        <taxon>Pseudomonadota</taxon>
        <taxon>Alphaproteobacteria</taxon>
        <taxon>Sphingomonadales</taxon>
        <taxon>Erythrobacteraceae</taxon>
        <taxon>Qipengyuania</taxon>
    </lineage>
</organism>
<feature type="region of interest" description="Disordered" evidence="2">
    <location>
        <begin position="1"/>
        <end position="26"/>
    </location>
</feature>
<dbReference type="RefSeq" id="WP_305929589.1">
    <property type="nucleotide sequence ID" value="NZ_JAVAIL010000002.1"/>
</dbReference>
<protein>
    <submittedName>
        <fullName evidence="4">ATPase</fullName>
    </submittedName>
</protein>
<feature type="coiled-coil region" evidence="1">
    <location>
        <begin position="427"/>
        <end position="462"/>
    </location>
</feature>
<feature type="coiled-coil region" evidence="1">
    <location>
        <begin position="616"/>
        <end position="665"/>
    </location>
</feature>
<keyword evidence="3" id="KW-1133">Transmembrane helix</keyword>
<sequence>MNTGPHIRAIEGDGSEPSSETLVQEEAESGAPVEEYALEQDLEEVEIASSSDAFGWLIPAAAILVILGWTAFFGWANRATMLTDGTAQQWIGWISAWAIPVLLVLAVWLLAMRTSAREAHRFGDAARVLGVESQRLEERLDRINRELSMARDFLTTQSRELEFLGRSASERISEHANHLQELVQDNGAQVEAIANVSTTAMENMARLRDNLPVIATSARDVSNQIGSAGRTATAQLDDLVSGFSRLNEFGEASERQVGSLRGRIEGALDDFAARLDQIESAASERFAALRTDSEAFRTELDTREIDALAHIRTRATALRSEMNELAQAQRENEDTALVDLRARVRVLRDDAAATARAVRDGEEAALAAWRGQIDALHERLTSVIEEVSGMEDRTRDASSRKLAALVAEAEDADRGLAQREEAFGTSLAERREELAGLEDAALAALDERLVQLDRTLADRRDRQAVHIRTLAEQGEALAERIAELGAQMGAVSDQSRETGDVLALAVANLRDTLAQSRGSLDGTDNAVAELTDASVRLLELIQASARHAKDDLPSAIAGFENRLADAEGRTDRLRATMDEAREAGTALTEAVDLAGEHSREAIAAIGEFRTSLSGTIAEQAEALDSLRDRLDNLDAQNASVAERAREELTAAIGELEQRARKALVAVEDEQAIRIRKLADRVGEASAAAIDRAVEERAGAAIGSLDEASDRATSASREAALFLRDQLIKVNELASNLENRVSRAREMAEEQVDNDFSRRVALITESLNSNAIDIGKALSTDVTDRAWTSYLRGDRGIFTRRAVRLLDNTEAREIAEIYDADPDFREHVSRYIHDFEAMLRTLLSTRDGHALGVTVLSSDIGKLYVALAQAIERLRE</sequence>
<feature type="coiled-coil region" evidence="1">
    <location>
        <begin position="556"/>
        <end position="583"/>
    </location>
</feature>
<reference evidence="4 5" key="1">
    <citation type="submission" date="2023-08" db="EMBL/GenBank/DDBJ databases">
        <title>genomic of DY56.</title>
        <authorList>
            <person name="Wang Y."/>
        </authorList>
    </citation>
    <scope>NUCLEOTIDE SEQUENCE [LARGE SCALE GENOMIC DNA]</scope>
    <source>
        <strain evidence="4 5">DY56-A-20</strain>
    </source>
</reference>
<dbReference type="Proteomes" id="UP001235664">
    <property type="component" value="Unassembled WGS sequence"/>
</dbReference>
<gene>
    <name evidence="4" type="ORF">Q9K01_07515</name>
</gene>
<keyword evidence="3" id="KW-0812">Transmembrane</keyword>
<evidence type="ECO:0000313" key="4">
    <source>
        <dbReference type="EMBL" id="MDP4539463.1"/>
    </source>
</evidence>